<keyword evidence="4" id="KW-0808">Transferase</keyword>
<name>E6U2K0_ETHHY</name>
<dbReference type="GO" id="GO:0016301">
    <property type="term" value="F:kinase activity"/>
    <property type="evidence" value="ECO:0007669"/>
    <property type="project" value="UniProtKB-KW"/>
</dbReference>
<dbReference type="Gene3D" id="2.70.70.10">
    <property type="entry name" value="Glucose Permease (Domain IIA)"/>
    <property type="match status" value="1"/>
</dbReference>
<proteinExistence type="predicted"/>
<keyword evidence="2" id="KW-0813">Transport</keyword>
<dbReference type="HOGENOM" id="CLU_012312_5_3_9"/>
<dbReference type="PROSITE" id="PS51093">
    <property type="entry name" value="PTS_EIIA_TYPE_1"/>
    <property type="match status" value="1"/>
</dbReference>
<evidence type="ECO:0000313" key="9">
    <source>
        <dbReference type="Proteomes" id="UP000001551"/>
    </source>
</evidence>
<dbReference type="STRING" id="663278.Ethha_0722"/>
<evidence type="ECO:0000256" key="3">
    <source>
        <dbReference type="ARBA" id="ARBA00022597"/>
    </source>
</evidence>
<dbReference type="NCBIfam" id="TIGR00830">
    <property type="entry name" value="PTBA"/>
    <property type="match status" value="1"/>
</dbReference>
<keyword evidence="9" id="KW-1185">Reference proteome</keyword>
<dbReference type="SUPFAM" id="SSF51261">
    <property type="entry name" value="Duplicated hybrid motif"/>
    <property type="match status" value="1"/>
</dbReference>
<dbReference type="FunFam" id="2.70.70.10:FF:000001">
    <property type="entry name" value="PTS system glucose-specific IIA component"/>
    <property type="match status" value="1"/>
</dbReference>
<dbReference type="RefSeq" id="WP_013484661.1">
    <property type="nucleotide sequence ID" value="NC_014828.1"/>
</dbReference>
<comment type="subcellular location">
    <subcellularLocation>
        <location evidence="1">Cytoplasm</location>
    </subcellularLocation>
</comment>
<evidence type="ECO:0000256" key="1">
    <source>
        <dbReference type="ARBA" id="ARBA00004496"/>
    </source>
</evidence>
<sequence length="160" mass="16965">MFHFGRKKSEPARVVATQTGKAVALSDVPDEAFAQKMLGDGVAILPSEGTVVSPVEGEIVEVLDSLHAYGIHTKDGLDILVHIGINTVELKGEGFKAFVKVGDQVKAGDKLAEVDLALLKEKGFPAYTPIIITNSDAVKSMETTLGDTKAGETVVLTYQV</sequence>
<dbReference type="GO" id="GO:0009401">
    <property type="term" value="P:phosphoenolpyruvate-dependent sugar phosphotransferase system"/>
    <property type="evidence" value="ECO:0007669"/>
    <property type="project" value="UniProtKB-KW"/>
</dbReference>
<dbReference type="InterPro" id="IPR050890">
    <property type="entry name" value="PTS_EIIA_component"/>
</dbReference>
<dbReference type="Proteomes" id="UP000001551">
    <property type="component" value="Chromosome"/>
</dbReference>
<dbReference type="Pfam" id="PF00358">
    <property type="entry name" value="PTS_EIIA_1"/>
    <property type="match status" value="1"/>
</dbReference>
<evidence type="ECO:0000256" key="2">
    <source>
        <dbReference type="ARBA" id="ARBA00022448"/>
    </source>
</evidence>
<protein>
    <submittedName>
        <fullName evidence="8">PTS system, glucose subfamily, IIA subunit</fullName>
    </submittedName>
</protein>
<dbReference type="GO" id="GO:0005737">
    <property type="term" value="C:cytoplasm"/>
    <property type="evidence" value="ECO:0007669"/>
    <property type="project" value="UniProtKB-SubCell"/>
</dbReference>
<dbReference type="PANTHER" id="PTHR45008">
    <property type="entry name" value="PTS SYSTEM GLUCOSE-SPECIFIC EIIA COMPONENT"/>
    <property type="match status" value="1"/>
</dbReference>
<evidence type="ECO:0000259" key="7">
    <source>
        <dbReference type="PROSITE" id="PS51093"/>
    </source>
</evidence>
<evidence type="ECO:0000256" key="4">
    <source>
        <dbReference type="ARBA" id="ARBA00022679"/>
    </source>
</evidence>
<organism evidence="8 9">
    <name type="scientific">Ethanoligenens harbinense (strain DSM 18485 / JCM 12961 / CGMCC 1.5033 / YUAN-3)</name>
    <dbReference type="NCBI Taxonomy" id="663278"/>
    <lineage>
        <taxon>Bacteria</taxon>
        <taxon>Bacillati</taxon>
        <taxon>Bacillota</taxon>
        <taxon>Clostridia</taxon>
        <taxon>Eubacteriales</taxon>
        <taxon>Oscillospiraceae</taxon>
        <taxon>Ethanoligenens</taxon>
    </lineage>
</organism>
<evidence type="ECO:0000313" key="8">
    <source>
        <dbReference type="EMBL" id="ADU26291.1"/>
    </source>
</evidence>
<dbReference type="PANTHER" id="PTHR45008:SF1">
    <property type="entry name" value="PTS SYSTEM GLUCOSE-SPECIFIC EIIA COMPONENT"/>
    <property type="match status" value="1"/>
</dbReference>
<reference evidence="8 9" key="1">
    <citation type="submission" date="2010-12" db="EMBL/GenBank/DDBJ databases">
        <title>Complete sequence of Ethanoligenens harbinense YUAN-3.</title>
        <authorList>
            <person name="Lucas S."/>
            <person name="Copeland A."/>
            <person name="Lapidus A."/>
            <person name="Cheng J.-F."/>
            <person name="Bruce D."/>
            <person name="Goodwin L."/>
            <person name="Pitluck S."/>
            <person name="Chertkov O."/>
            <person name="Misra M."/>
            <person name="Detter J.C."/>
            <person name="Han C."/>
            <person name="Tapia R."/>
            <person name="Land M."/>
            <person name="Hauser L."/>
            <person name="Jeffries C."/>
            <person name="Kyrpides N."/>
            <person name="Ivanova N."/>
            <person name="Mikhailova N."/>
            <person name="Wang A."/>
            <person name="Mouttaki H."/>
            <person name="He Z."/>
            <person name="Zhou J."/>
            <person name="Hemme C.L."/>
            <person name="Woyke T."/>
        </authorList>
    </citation>
    <scope>NUCLEOTIDE SEQUENCE [LARGE SCALE GENOMIC DNA]</scope>
    <source>
        <strain evidence="9">DSM 18485 / JCM 12961 / CGMCC 1.5033 / YUAN-3</strain>
    </source>
</reference>
<dbReference type="InterPro" id="IPR001127">
    <property type="entry name" value="PTS_EIIA_1_perm"/>
</dbReference>
<gene>
    <name evidence="8" type="ordered locus">Ethha_0722</name>
</gene>
<dbReference type="EMBL" id="CP002400">
    <property type="protein sequence ID" value="ADU26291.1"/>
    <property type="molecule type" value="Genomic_DNA"/>
</dbReference>
<keyword evidence="5" id="KW-0598">Phosphotransferase system</keyword>
<dbReference type="AlphaFoldDB" id="E6U2K0"/>
<evidence type="ECO:0000256" key="5">
    <source>
        <dbReference type="ARBA" id="ARBA00022683"/>
    </source>
</evidence>
<dbReference type="eggNOG" id="COG2190">
    <property type="taxonomic scope" value="Bacteria"/>
</dbReference>
<feature type="domain" description="PTS EIIA type-1" evidence="7">
    <location>
        <begin position="30"/>
        <end position="134"/>
    </location>
</feature>
<keyword evidence="6" id="KW-0418">Kinase</keyword>
<dbReference type="InterPro" id="IPR011055">
    <property type="entry name" value="Dup_hybrid_motif"/>
</dbReference>
<dbReference type="PROSITE" id="PS00371">
    <property type="entry name" value="PTS_EIIA_TYPE_1_HIS"/>
    <property type="match status" value="1"/>
</dbReference>
<dbReference type="KEGG" id="eha:Ethha_0722"/>
<keyword evidence="3" id="KW-0762">Sugar transport</keyword>
<evidence type="ECO:0000256" key="6">
    <source>
        <dbReference type="ARBA" id="ARBA00022777"/>
    </source>
</evidence>
<accession>E6U2K0</accession>